<dbReference type="InterPro" id="IPR032285">
    <property type="entry name" value="Metallophos_N"/>
</dbReference>
<dbReference type="Gene3D" id="2.60.40.10">
    <property type="entry name" value="Immunoglobulins"/>
    <property type="match status" value="1"/>
</dbReference>
<dbReference type="InterPro" id="IPR032288">
    <property type="entry name" value="Metallophos_C"/>
</dbReference>
<reference evidence="4 5" key="1">
    <citation type="submission" date="2018-06" db="EMBL/GenBank/DDBJ databases">
        <authorList>
            <consortium name="Pathogen Informatics"/>
            <person name="Doyle S."/>
        </authorList>
    </citation>
    <scope>NUCLEOTIDE SEQUENCE [LARGE SCALE GENOMIC DNA]</scope>
    <source>
        <strain evidence="4 5">NCTC11343</strain>
    </source>
</reference>
<dbReference type="Proteomes" id="UP000251241">
    <property type="component" value="Unassembled WGS sequence"/>
</dbReference>
<proteinExistence type="predicted"/>
<dbReference type="SUPFAM" id="SSF117074">
    <property type="entry name" value="Hypothetical protein PA1324"/>
    <property type="match status" value="1"/>
</dbReference>
<dbReference type="Pfam" id="PF16371">
    <property type="entry name" value="MetallophosN"/>
    <property type="match status" value="1"/>
</dbReference>
<sequence>MKAFLALAISWACVNAVQAQDFAKGKVYLDVNKNGKLDKNEQGIASVSVSNGREVTTTDKDGNYQLPVGNDNIIFVVKPTGYALPLDENNHPKFYYIHKVNGSPASKYPAVAATGKIPAAVNFALYQQDENPNFAAFVFGDPQAYTEEELAYFKNGVINEISDKTIAKFGISLGDLVGDDLSLQPKYKSVISTMGLPWYNVMGNHDMNYDAKVDSLSDESFERTFGPNNYAFNYGNTHFIILDNIIYPNPRTGKGYLGGFRKDQLDFVENDLKNVAKDKLIVLAFHIPLYHQNSDVFRNEDRQRLFDILAPFKHTLSLSAHTHFQRQYFYGQNEGWKQEKPHHEYNVGTTSGDWYSGELNEKGIPVSTMRDGTPKGYAILKIEGNQYSFDYKVVGKPATYQIDLYGASVVPEKYTKRYPIYANFFIGKEGDKVTYRINQGEWKEMDFVNENDPAFLNSLAKYDTATELKNTRRPSNPEKSSHLWTANLPKLKAGKYQIEVQAVDLFNRVHLATKTIEVR</sequence>
<feature type="domain" description="Calcineurin-like phosphoesterase N-terminal" evidence="3">
    <location>
        <begin position="35"/>
        <end position="101"/>
    </location>
</feature>
<evidence type="ECO:0000259" key="2">
    <source>
        <dbReference type="Pfam" id="PF16370"/>
    </source>
</evidence>
<accession>A0A2X2INI3</accession>
<organism evidence="4 5">
    <name type="scientific">Sphingobacterium multivorum</name>
    <dbReference type="NCBI Taxonomy" id="28454"/>
    <lineage>
        <taxon>Bacteria</taxon>
        <taxon>Pseudomonadati</taxon>
        <taxon>Bacteroidota</taxon>
        <taxon>Sphingobacteriia</taxon>
        <taxon>Sphingobacteriales</taxon>
        <taxon>Sphingobacteriaceae</taxon>
        <taxon>Sphingobacterium</taxon>
    </lineage>
</organism>
<dbReference type="GO" id="GO:0016787">
    <property type="term" value="F:hydrolase activity"/>
    <property type="evidence" value="ECO:0007669"/>
    <property type="project" value="InterPro"/>
</dbReference>
<feature type="domain" description="Calcineurin-like phosphoesterase" evidence="1">
    <location>
        <begin position="159"/>
        <end position="323"/>
    </location>
</feature>
<dbReference type="InterPro" id="IPR004843">
    <property type="entry name" value="Calcineurin-like_PHP"/>
</dbReference>
<dbReference type="InterPro" id="IPR013783">
    <property type="entry name" value="Ig-like_fold"/>
</dbReference>
<feature type="domain" description="Calcineurin-like phosphoesterase C-terminal" evidence="2">
    <location>
        <begin position="344"/>
        <end position="509"/>
    </location>
</feature>
<evidence type="ECO:0000259" key="3">
    <source>
        <dbReference type="Pfam" id="PF16371"/>
    </source>
</evidence>
<evidence type="ECO:0000313" key="4">
    <source>
        <dbReference type="EMBL" id="SPZ83817.1"/>
    </source>
</evidence>
<dbReference type="InterPro" id="IPR051918">
    <property type="entry name" value="STPP_CPPED1"/>
</dbReference>
<dbReference type="RefSeq" id="WP_112373636.1">
    <property type="nucleotide sequence ID" value="NZ_CP069793.1"/>
</dbReference>
<evidence type="ECO:0000313" key="5">
    <source>
        <dbReference type="Proteomes" id="UP000251241"/>
    </source>
</evidence>
<dbReference type="EMBL" id="UAUU01000002">
    <property type="protein sequence ID" value="SPZ83817.1"/>
    <property type="molecule type" value="Genomic_DNA"/>
</dbReference>
<name>A0A2X2INI3_SPHMU</name>
<protein>
    <submittedName>
        <fullName evidence="4">Calcineurin-like phosphoesterase</fullName>
    </submittedName>
</protein>
<dbReference type="PANTHER" id="PTHR43143:SF6">
    <property type="entry name" value="BLL3016 PROTEIN"/>
    <property type="match status" value="1"/>
</dbReference>
<dbReference type="PANTHER" id="PTHR43143">
    <property type="entry name" value="METALLOPHOSPHOESTERASE, CALCINEURIN SUPERFAMILY"/>
    <property type="match status" value="1"/>
</dbReference>
<evidence type="ECO:0000259" key="1">
    <source>
        <dbReference type="Pfam" id="PF00149"/>
    </source>
</evidence>
<dbReference type="SUPFAM" id="SSF56300">
    <property type="entry name" value="Metallo-dependent phosphatases"/>
    <property type="match status" value="1"/>
</dbReference>
<gene>
    <name evidence="4" type="ORF">NCTC11343_00336</name>
</gene>
<dbReference type="AlphaFoldDB" id="A0A2X2INI3"/>
<dbReference type="Pfam" id="PF16370">
    <property type="entry name" value="MetallophosC"/>
    <property type="match status" value="1"/>
</dbReference>
<dbReference type="Gene3D" id="3.60.21.10">
    <property type="match status" value="1"/>
</dbReference>
<dbReference type="Pfam" id="PF00149">
    <property type="entry name" value="Metallophos"/>
    <property type="match status" value="1"/>
</dbReference>
<dbReference type="InterPro" id="IPR029052">
    <property type="entry name" value="Metallo-depent_PP-like"/>
</dbReference>
<dbReference type="GeneID" id="97179188"/>